<reference evidence="2 3" key="1">
    <citation type="submission" date="2018-05" db="EMBL/GenBank/DDBJ databases">
        <title>Genomic Encyclopedia of Type Strains, Phase IV (KMG-IV): sequencing the most valuable type-strain genomes for metagenomic binning, comparative biology and taxonomic classification.</title>
        <authorList>
            <person name="Goeker M."/>
        </authorList>
    </citation>
    <scope>NUCLEOTIDE SEQUENCE [LARGE SCALE GENOMIC DNA]</scope>
    <source>
        <strain evidence="2 3">DSM 2626</strain>
    </source>
</reference>
<evidence type="ECO:0008006" key="4">
    <source>
        <dbReference type="Google" id="ProtNLM"/>
    </source>
</evidence>
<evidence type="ECO:0000313" key="3">
    <source>
        <dbReference type="Proteomes" id="UP000245631"/>
    </source>
</evidence>
<comment type="caution">
    <text evidence="2">The sequence shown here is derived from an EMBL/GenBank/DDBJ whole genome shotgun (WGS) entry which is preliminary data.</text>
</comment>
<organism evidence="2 3">
    <name type="scientific">Rhizobium loti</name>
    <name type="common">Mesorhizobium loti</name>
    <dbReference type="NCBI Taxonomy" id="381"/>
    <lineage>
        <taxon>Bacteria</taxon>
        <taxon>Pseudomonadati</taxon>
        <taxon>Pseudomonadota</taxon>
        <taxon>Alphaproteobacteria</taxon>
        <taxon>Hyphomicrobiales</taxon>
        <taxon>Phyllobacteriaceae</taxon>
        <taxon>Mesorhizobium</taxon>
    </lineage>
</organism>
<feature type="compositionally biased region" description="Basic and acidic residues" evidence="1">
    <location>
        <begin position="49"/>
        <end position="65"/>
    </location>
</feature>
<feature type="region of interest" description="Disordered" evidence="1">
    <location>
        <begin position="45"/>
        <end position="65"/>
    </location>
</feature>
<dbReference type="RefSeq" id="WP_109670969.1">
    <property type="nucleotide sequence ID" value="NZ_QGGH01000013.1"/>
</dbReference>
<dbReference type="GeneID" id="61055168"/>
<gene>
    <name evidence="2" type="ORF">C8D77_11356</name>
</gene>
<dbReference type="EMBL" id="QGGH01000013">
    <property type="protein sequence ID" value="PWJ87967.1"/>
    <property type="molecule type" value="Genomic_DNA"/>
</dbReference>
<dbReference type="Proteomes" id="UP000245631">
    <property type="component" value="Unassembled WGS sequence"/>
</dbReference>
<evidence type="ECO:0000313" key="2">
    <source>
        <dbReference type="EMBL" id="PWJ87967.1"/>
    </source>
</evidence>
<accession>A0A8E2W7J0</accession>
<dbReference type="AlphaFoldDB" id="A0A8E2W7J0"/>
<sequence length="65" mass="7322">MAGDRDDAIHDHHVEYFASENGLSPDLTWELILKHGNSRKAVIEAAQGLKDDDRQYGRPAPHAER</sequence>
<evidence type="ECO:0000256" key="1">
    <source>
        <dbReference type="SAM" id="MobiDB-lite"/>
    </source>
</evidence>
<proteinExistence type="predicted"/>
<protein>
    <recommendedName>
        <fullName evidence="4">DUF3606 domain-containing protein</fullName>
    </recommendedName>
</protein>
<name>A0A8E2W7J0_RHILI</name>